<proteinExistence type="inferred from homology"/>
<evidence type="ECO:0000256" key="2">
    <source>
        <dbReference type="ARBA" id="ARBA00023015"/>
    </source>
</evidence>
<evidence type="ECO:0000313" key="7">
    <source>
        <dbReference type="EMBL" id="TDR36032.1"/>
    </source>
</evidence>
<reference evidence="7 9" key="2">
    <citation type="submission" date="2019-03" db="EMBL/GenBank/DDBJ databases">
        <title>Genomic Encyclopedia of Type Strains, Phase IV (KMG-IV): sequencing the most valuable type-strain genomes for metagenomic binning, comparative biology and taxonomic classification.</title>
        <authorList>
            <person name="Goeker M."/>
        </authorList>
    </citation>
    <scope>NUCLEOTIDE SEQUENCE [LARGE SCALE GENOMIC DNA]</scope>
    <source>
        <strain evidence="7 9">DSM 20580</strain>
    </source>
</reference>
<name>A0A2U3AB70_9BACL</name>
<dbReference type="Proteomes" id="UP000254330">
    <property type="component" value="Unassembled WGS sequence"/>
</dbReference>
<gene>
    <name evidence="6" type="primary">cynR_1</name>
    <name evidence="7" type="ORF">DFR61_12731</name>
    <name evidence="6" type="ORF">NCTC10597_01125</name>
</gene>
<feature type="domain" description="HTH lysR-type" evidence="5">
    <location>
        <begin position="1"/>
        <end position="58"/>
    </location>
</feature>
<dbReference type="GO" id="GO:0003677">
    <property type="term" value="F:DNA binding"/>
    <property type="evidence" value="ECO:0007669"/>
    <property type="project" value="UniProtKB-KW"/>
</dbReference>
<reference evidence="6 8" key="1">
    <citation type="submission" date="2018-06" db="EMBL/GenBank/DDBJ databases">
        <authorList>
            <consortium name="Pathogen Informatics"/>
            <person name="Doyle S."/>
        </authorList>
    </citation>
    <scope>NUCLEOTIDE SEQUENCE [LARGE SCALE GENOMIC DNA]</scope>
    <source>
        <strain evidence="6 8">NCTC10597</strain>
    </source>
</reference>
<dbReference type="CDD" id="cd05466">
    <property type="entry name" value="PBP2_LTTR_substrate"/>
    <property type="match status" value="1"/>
</dbReference>
<evidence type="ECO:0000313" key="6">
    <source>
        <dbReference type="EMBL" id="STX09450.1"/>
    </source>
</evidence>
<dbReference type="Pfam" id="PF00126">
    <property type="entry name" value="HTH_1"/>
    <property type="match status" value="1"/>
</dbReference>
<dbReference type="SUPFAM" id="SSF53850">
    <property type="entry name" value="Periplasmic binding protein-like II"/>
    <property type="match status" value="1"/>
</dbReference>
<organism evidence="6 8">
    <name type="scientific">Kurthia zopfii</name>
    <dbReference type="NCBI Taxonomy" id="1650"/>
    <lineage>
        <taxon>Bacteria</taxon>
        <taxon>Bacillati</taxon>
        <taxon>Bacillota</taxon>
        <taxon>Bacilli</taxon>
        <taxon>Bacillales</taxon>
        <taxon>Caryophanaceae</taxon>
        <taxon>Kurthia</taxon>
    </lineage>
</organism>
<dbReference type="Gene3D" id="3.40.190.290">
    <property type="match status" value="1"/>
</dbReference>
<dbReference type="InterPro" id="IPR050950">
    <property type="entry name" value="HTH-type_LysR_regulators"/>
</dbReference>
<dbReference type="OrthoDB" id="9803735at2"/>
<dbReference type="EMBL" id="UGNP01000001">
    <property type="protein sequence ID" value="STX09450.1"/>
    <property type="molecule type" value="Genomic_DNA"/>
</dbReference>
<keyword evidence="2" id="KW-0805">Transcription regulation</keyword>
<evidence type="ECO:0000256" key="4">
    <source>
        <dbReference type="ARBA" id="ARBA00023163"/>
    </source>
</evidence>
<dbReference type="GO" id="GO:0005829">
    <property type="term" value="C:cytosol"/>
    <property type="evidence" value="ECO:0007669"/>
    <property type="project" value="TreeGrafter"/>
</dbReference>
<protein>
    <submittedName>
        <fullName evidence="6">Cyn operon transcriptional activator</fullName>
    </submittedName>
    <submittedName>
        <fullName evidence="7">DNA-binding transcriptional LysR family regulator</fullName>
    </submittedName>
</protein>
<dbReference type="EMBL" id="SNZG01000027">
    <property type="protein sequence ID" value="TDR36032.1"/>
    <property type="molecule type" value="Genomic_DNA"/>
</dbReference>
<evidence type="ECO:0000256" key="3">
    <source>
        <dbReference type="ARBA" id="ARBA00023125"/>
    </source>
</evidence>
<dbReference type="InterPro" id="IPR036388">
    <property type="entry name" value="WH-like_DNA-bd_sf"/>
</dbReference>
<dbReference type="PROSITE" id="PS50931">
    <property type="entry name" value="HTH_LYSR"/>
    <property type="match status" value="1"/>
</dbReference>
<dbReference type="FunFam" id="1.10.10.10:FF:000001">
    <property type="entry name" value="LysR family transcriptional regulator"/>
    <property type="match status" value="1"/>
</dbReference>
<evidence type="ECO:0000259" key="5">
    <source>
        <dbReference type="PROSITE" id="PS50931"/>
    </source>
</evidence>
<dbReference type="SUPFAM" id="SSF46785">
    <property type="entry name" value="Winged helix' DNA-binding domain"/>
    <property type="match status" value="1"/>
</dbReference>
<dbReference type="RefSeq" id="WP_109350224.1">
    <property type="nucleotide sequence ID" value="NZ_BJUE01000021.1"/>
</dbReference>
<accession>A0A2U3AB70</accession>
<comment type="caution">
    <text evidence="6">The sequence shown here is derived from an EMBL/GenBank/DDBJ whole genome shotgun (WGS) entry which is preliminary data.</text>
</comment>
<sequence>MDLKQLTYFITIARVGSFSRAALLLHVSQPSISNAISNLETEIGSPLFERTTRQIRLTKTGELLQDRSTELLKQFAIMKEELQDVIHGEEVKIVFGMIESAHNWFAQVIKDFKQQFPAIQFSVIDTLYNSSVFKTLENHDIHATISNQEINHNSITKIPLYQEKFVVIFPKGHAFSEKETVSLAEISKEPLITGMPIFETCKQILSAFETLHLTPQVAYEIERFEMAKSLVECHLGVSILPEKYVLQHFPESLEYRMIEDQILSRPVYLYYLKNRHFPNSILQLFQNIQNASYSK</sequence>
<dbReference type="PANTHER" id="PTHR30419:SF8">
    <property type="entry name" value="NITROGEN ASSIMILATION TRANSCRIPTIONAL ACTIVATOR-RELATED"/>
    <property type="match status" value="1"/>
</dbReference>
<dbReference type="Gene3D" id="1.10.10.10">
    <property type="entry name" value="Winged helix-like DNA-binding domain superfamily/Winged helix DNA-binding domain"/>
    <property type="match status" value="1"/>
</dbReference>
<keyword evidence="9" id="KW-1185">Reference proteome</keyword>
<comment type="similarity">
    <text evidence="1">Belongs to the LysR transcriptional regulatory family.</text>
</comment>
<dbReference type="PANTHER" id="PTHR30419">
    <property type="entry name" value="HTH-TYPE TRANSCRIPTIONAL REGULATOR YBHD"/>
    <property type="match status" value="1"/>
</dbReference>
<dbReference type="Proteomes" id="UP000294641">
    <property type="component" value="Unassembled WGS sequence"/>
</dbReference>
<evidence type="ECO:0000313" key="8">
    <source>
        <dbReference type="Proteomes" id="UP000254330"/>
    </source>
</evidence>
<dbReference type="AlphaFoldDB" id="A0A2U3AB70"/>
<keyword evidence="4" id="KW-0804">Transcription</keyword>
<dbReference type="Pfam" id="PF03466">
    <property type="entry name" value="LysR_substrate"/>
    <property type="match status" value="1"/>
</dbReference>
<keyword evidence="3 7" id="KW-0238">DNA-binding</keyword>
<dbReference type="InterPro" id="IPR036390">
    <property type="entry name" value="WH_DNA-bd_sf"/>
</dbReference>
<dbReference type="GO" id="GO:0003700">
    <property type="term" value="F:DNA-binding transcription factor activity"/>
    <property type="evidence" value="ECO:0007669"/>
    <property type="project" value="InterPro"/>
</dbReference>
<evidence type="ECO:0000256" key="1">
    <source>
        <dbReference type="ARBA" id="ARBA00009437"/>
    </source>
</evidence>
<dbReference type="InterPro" id="IPR005119">
    <property type="entry name" value="LysR_subst-bd"/>
</dbReference>
<dbReference type="PRINTS" id="PR00039">
    <property type="entry name" value="HTHLYSR"/>
</dbReference>
<evidence type="ECO:0000313" key="9">
    <source>
        <dbReference type="Proteomes" id="UP000294641"/>
    </source>
</evidence>
<dbReference type="InterPro" id="IPR000847">
    <property type="entry name" value="LysR_HTH_N"/>
</dbReference>